<organism evidence="1 2">
    <name type="scientific">Candidatus Scalindua rubra</name>
    <dbReference type="NCBI Taxonomy" id="1872076"/>
    <lineage>
        <taxon>Bacteria</taxon>
        <taxon>Pseudomonadati</taxon>
        <taxon>Planctomycetota</taxon>
        <taxon>Candidatus Brocadiia</taxon>
        <taxon>Candidatus Brocadiales</taxon>
        <taxon>Candidatus Scalinduaceae</taxon>
        <taxon>Candidatus Scalindua</taxon>
    </lineage>
</organism>
<name>A0A1E3X2Z8_9BACT</name>
<dbReference type="EMBL" id="MAYW01000326">
    <property type="protein sequence ID" value="ODS29932.1"/>
    <property type="molecule type" value="Genomic_DNA"/>
</dbReference>
<accession>A0A1E3X2Z8</accession>
<reference evidence="1 2" key="1">
    <citation type="submission" date="2016-07" db="EMBL/GenBank/DDBJ databases">
        <title>Draft genome of Scalindua rubra, obtained from a brine-seawater interface in the Red Sea, sheds light on salt adaptation in anammox bacteria.</title>
        <authorList>
            <person name="Speth D.R."/>
            <person name="Lagkouvardos I."/>
            <person name="Wang Y."/>
            <person name="Qian P.-Y."/>
            <person name="Dutilh B.E."/>
            <person name="Jetten M.S."/>
        </authorList>
    </citation>
    <scope>NUCLEOTIDE SEQUENCE [LARGE SCALE GENOMIC DNA]</scope>
    <source>
        <strain evidence="1">BSI-1</strain>
    </source>
</reference>
<proteinExistence type="predicted"/>
<gene>
    <name evidence="1" type="ORF">SCARUB_04964</name>
</gene>
<evidence type="ECO:0000313" key="1">
    <source>
        <dbReference type="EMBL" id="ODS29932.1"/>
    </source>
</evidence>
<evidence type="ECO:0000313" key="2">
    <source>
        <dbReference type="Proteomes" id="UP000094056"/>
    </source>
</evidence>
<protein>
    <submittedName>
        <fullName evidence="1">Uncharacterized protein</fullName>
    </submittedName>
</protein>
<dbReference type="AlphaFoldDB" id="A0A1E3X2Z8"/>
<dbReference type="Proteomes" id="UP000094056">
    <property type="component" value="Unassembled WGS sequence"/>
</dbReference>
<comment type="caution">
    <text evidence="1">The sequence shown here is derived from an EMBL/GenBank/DDBJ whole genome shotgun (WGS) entry which is preliminary data.</text>
</comment>
<dbReference type="PATRIC" id="fig|1872076.5.peg.5968"/>
<sequence>MPLIIIKLSWRLFLTSMLFWFLLLETYAEPKVEIALFKYLGALEGHKANEKFENFHGILNDKLLSMTEEVSSQESAGENLDYLKRIHIEFHDKDNFSGLEGINRWMKNEADVLTLLRGSIISDDDKNYFVYSKFYLGDLKTNLPNDIIKVKLPVKSTEFGNTKDSHTLVFLYALAMDAKRLGYDKSHIALFLKAAENRIVDIKRRSGNLFGDLAKLENAVRQATTELLGVTNASDPTD</sequence>